<keyword evidence="1" id="KW-0805">Transcription regulation</keyword>
<organism evidence="6 7">
    <name type="scientific">Emergencia timonensis</name>
    <dbReference type="NCBI Taxonomy" id="1776384"/>
    <lineage>
        <taxon>Bacteria</taxon>
        <taxon>Bacillati</taxon>
        <taxon>Bacillota</taxon>
        <taxon>Clostridia</taxon>
        <taxon>Peptostreptococcales</taxon>
        <taxon>Anaerovoracaceae</taxon>
        <taxon>Emergencia</taxon>
    </lineage>
</organism>
<dbReference type="InterPro" id="IPR047640">
    <property type="entry name" value="RpiR-like"/>
</dbReference>
<dbReference type="PANTHER" id="PTHR30514:SF18">
    <property type="entry name" value="RPIR-FAMILY TRANSCRIPTIONAL REGULATOR"/>
    <property type="match status" value="1"/>
</dbReference>
<dbReference type="Gene3D" id="1.10.10.10">
    <property type="entry name" value="Winged helix-like DNA-binding domain superfamily/Winged helix DNA-binding domain"/>
    <property type="match status" value="1"/>
</dbReference>
<dbReference type="CDD" id="cd05013">
    <property type="entry name" value="SIS_RpiR"/>
    <property type="match status" value="1"/>
</dbReference>
<evidence type="ECO:0000259" key="4">
    <source>
        <dbReference type="PROSITE" id="PS51071"/>
    </source>
</evidence>
<feature type="domain" description="HTH rpiR-type" evidence="4">
    <location>
        <begin position="1"/>
        <end position="77"/>
    </location>
</feature>
<dbReference type="SUPFAM" id="SSF46689">
    <property type="entry name" value="Homeodomain-like"/>
    <property type="match status" value="1"/>
</dbReference>
<dbReference type="InterPro" id="IPR046348">
    <property type="entry name" value="SIS_dom_sf"/>
</dbReference>
<evidence type="ECO:0000256" key="3">
    <source>
        <dbReference type="ARBA" id="ARBA00023163"/>
    </source>
</evidence>
<comment type="caution">
    <text evidence="6">The sequence shown here is derived from an EMBL/GenBank/DDBJ whole genome shotgun (WGS) entry which is preliminary data.</text>
</comment>
<proteinExistence type="predicted"/>
<dbReference type="InterPro" id="IPR009057">
    <property type="entry name" value="Homeodomain-like_sf"/>
</dbReference>
<evidence type="ECO:0000259" key="5">
    <source>
        <dbReference type="PROSITE" id="PS51464"/>
    </source>
</evidence>
<reference evidence="6 7" key="1">
    <citation type="submission" date="2018-08" db="EMBL/GenBank/DDBJ databases">
        <title>A genome reference for cultivated species of the human gut microbiota.</title>
        <authorList>
            <person name="Zou Y."/>
            <person name="Xue W."/>
            <person name="Luo G."/>
        </authorList>
    </citation>
    <scope>NUCLEOTIDE SEQUENCE [LARGE SCALE GENOMIC DNA]</scope>
    <source>
        <strain evidence="6 7">AM07-24</strain>
    </source>
</reference>
<sequence length="288" mass="31897">MNTRIDNRIKKAILTETEKKVAEYISKNFVNVCAMSALSLGEKIGTSDTSVIRTARKLGFTGYSDMQSFLASTMQEEIARSGGINFLPPAARFDKKRDLINAPDLYQQVMQKINHNIDTIFEKNAEDVFTSAAEIILSSQRKFVMGFRGCASVAQLLGGCLNDVLKDVHTVTDADSRAIGAVLDIGRKDCLIAISYPRYAHMIFTAIEIAKKADARIIVLTDKLTAPMTKHSDVVLLSEVDSATINNSYVAPNVIVEILMAAVHRNLDEKGRARLEELERYISEKGLY</sequence>
<dbReference type="GO" id="GO:0003677">
    <property type="term" value="F:DNA binding"/>
    <property type="evidence" value="ECO:0007669"/>
    <property type="project" value="UniProtKB-KW"/>
</dbReference>
<protein>
    <submittedName>
        <fullName evidence="6">MurR/RpiR family transcriptional regulator</fullName>
    </submittedName>
</protein>
<dbReference type="Gene3D" id="3.40.50.10490">
    <property type="entry name" value="Glucose-6-phosphate isomerase like protein, domain 1"/>
    <property type="match status" value="1"/>
</dbReference>
<dbReference type="EMBL" id="QRMS01000002">
    <property type="protein sequence ID" value="RHJ87949.1"/>
    <property type="molecule type" value="Genomic_DNA"/>
</dbReference>
<dbReference type="Pfam" id="PF01418">
    <property type="entry name" value="HTH_6"/>
    <property type="match status" value="1"/>
</dbReference>
<accession>A0A415E2Z7</accession>
<evidence type="ECO:0000256" key="1">
    <source>
        <dbReference type="ARBA" id="ARBA00023015"/>
    </source>
</evidence>
<dbReference type="RefSeq" id="WP_118334356.1">
    <property type="nucleotide sequence ID" value="NZ_AP025567.1"/>
</dbReference>
<dbReference type="GO" id="GO:1901135">
    <property type="term" value="P:carbohydrate derivative metabolic process"/>
    <property type="evidence" value="ECO:0007669"/>
    <property type="project" value="InterPro"/>
</dbReference>
<dbReference type="PROSITE" id="PS51464">
    <property type="entry name" value="SIS"/>
    <property type="match status" value="1"/>
</dbReference>
<dbReference type="Proteomes" id="UP000284841">
    <property type="component" value="Unassembled WGS sequence"/>
</dbReference>
<name>A0A415E2Z7_9FIRM</name>
<dbReference type="InterPro" id="IPR036388">
    <property type="entry name" value="WH-like_DNA-bd_sf"/>
</dbReference>
<dbReference type="GO" id="GO:0003700">
    <property type="term" value="F:DNA-binding transcription factor activity"/>
    <property type="evidence" value="ECO:0007669"/>
    <property type="project" value="InterPro"/>
</dbReference>
<dbReference type="AlphaFoldDB" id="A0A415E2Z7"/>
<dbReference type="PANTHER" id="PTHR30514">
    <property type="entry name" value="GLUCOKINASE"/>
    <property type="match status" value="1"/>
</dbReference>
<keyword evidence="2" id="KW-0238">DNA-binding</keyword>
<feature type="domain" description="SIS" evidence="5">
    <location>
        <begin position="132"/>
        <end position="272"/>
    </location>
</feature>
<dbReference type="InterPro" id="IPR001347">
    <property type="entry name" value="SIS_dom"/>
</dbReference>
<dbReference type="STRING" id="1776384.GCA_900086585_03497"/>
<dbReference type="GO" id="GO:0097367">
    <property type="term" value="F:carbohydrate derivative binding"/>
    <property type="evidence" value="ECO:0007669"/>
    <property type="project" value="InterPro"/>
</dbReference>
<dbReference type="Pfam" id="PF01380">
    <property type="entry name" value="SIS"/>
    <property type="match status" value="1"/>
</dbReference>
<gene>
    <name evidence="6" type="ORF">DW099_05890</name>
</gene>
<dbReference type="InterPro" id="IPR000281">
    <property type="entry name" value="HTH_RpiR"/>
</dbReference>
<keyword evidence="7" id="KW-1185">Reference proteome</keyword>
<evidence type="ECO:0000256" key="2">
    <source>
        <dbReference type="ARBA" id="ARBA00023125"/>
    </source>
</evidence>
<dbReference type="PROSITE" id="PS51071">
    <property type="entry name" value="HTH_RPIR"/>
    <property type="match status" value="1"/>
</dbReference>
<evidence type="ECO:0000313" key="7">
    <source>
        <dbReference type="Proteomes" id="UP000284841"/>
    </source>
</evidence>
<keyword evidence="3" id="KW-0804">Transcription</keyword>
<dbReference type="OrthoDB" id="3684496at2"/>
<dbReference type="InterPro" id="IPR035472">
    <property type="entry name" value="RpiR-like_SIS"/>
</dbReference>
<dbReference type="SUPFAM" id="SSF53697">
    <property type="entry name" value="SIS domain"/>
    <property type="match status" value="1"/>
</dbReference>
<evidence type="ECO:0000313" key="6">
    <source>
        <dbReference type="EMBL" id="RHJ87949.1"/>
    </source>
</evidence>